<feature type="compositionally biased region" description="Basic and acidic residues" evidence="1">
    <location>
        <begin position="57"/>
        <end position="91"/>
    </location>
</feature>
<dbReference type="WBParaSite" id="nRc.2.0.1.t15107-RA">
    <property type="protein sequence ID" value="nRc.2.0.1.t15107-RA"/>
    <property type="gene ID" value="nRc.2.0.1.g15107"/>
</dbReference>
<feature type="region of interest" description="Disordered" evidence="1">
    <location>
        <begin position="23"/>
        <end position="98"/>
    </location>
</feature>
<accession>A0A915ILQ2</accession>
<evidence type="ECO:0000256" key="1">
    <source>
        <dbReference type="SAM" id="MobiDB-lite"/>
    </source>
</evidence>
<keyword evidence="2" id="KW-1185">Reference proteome</keyword>
<dbReference type="Proteomes" id="UP000887565">
    <property type="component" value="Unplaced"/>
</dbReference>
<evidence type="ECO:0000313" key="3">
    <source>
        <dbReference type="WBParaSite" id="nRc.2.0.1.t15107-RA"/>
    </source>
</evidence>
<protein>
    <submittedName>
        <fullName evidence="3">Uncharacterized protein</fullName>
    </submittedName>
</protein>
<sequence>MHCILGPKMQVYQLTAHQGLPSICKRQAQANPNPDADRPPPRNVKRSPPKVELSGWKTDEERDPEIDRQLERIPQDEEQFRPQERAPKMSRQELAMQL</sequence>
<proteinExistence type="predicted"/>
<organism evidence="2 3">
    <name type="scientific">Romanomermis culicivorax</name>
    <name type="common">Nematode worm</name>
    <dbReference type="NCBI Taxonomy" id="13658"/>
    <lineage>
        <taxon>Eukaryota</taxon>
        <taxon>Metazoa</taxon>
        <taxon>Ecdysozoa</taxon>
        <taxon>Nematoda</taxon>
        <taxon>Enoplea</taxon>
        <taxon>Dorylaimia</taxon>
        <taxon>Mermithida</taxon>
        <taxon>Mermithoidea</taxon>
        <taxon>Mermithidae</taxon>
        <taxon>Romanomermis</taxon>
    </lineage>
</organism>
<name>A0A915ILQ2_ROMCU</name>
<dbReference type="AlphaFoldDB" id="A0A915ILQ2"/>
<evidence type="ECO:0000313" key="2">
    <source>
        <dbReference type="Proteomes" id="UP000887565"/>
    </source>
</evidence>
<reference evidence="3" key="1">
    <citation type="submission" date="2022-11" db="UniProtKB">
        <authorList>
            <consortium name="WormBaseParasite"/>
        </authorList>
    </citation>
    <scope>IDENTIFICATION</scope>
</reference>